<comment type="caution">
    <text evidence="2">The sequence shown here is derived from an EMBL/GenBank/DDBJ whole genome shotgun (WGS) entry which is preliminary data.</text>
</comment>
<keyword evidence="1" id="KW-0812">Transmembrane</keyword>
<evidence type="ECO:0000256" key="1">
    <source>
        <dbReference type="SAM" id="Phobius"/>
    </source>
</evidence>
<dbReference type="OrthoDB" id="753811at2759"/>
<sequence>MQTLTPSLHLKLPSIPKSTHLLPHTASFFQPPRLRPVRCCSRPLFPDKGEDDFDALIKNKFSSMKIPETLGYVSPNLNFNGLSTLGKEHLFGLMIAPFIHFLKNHVEFIIRPAAYGGADMGLRWHLEWKNKNLHLGPVCTLETSHVYTGKIYLRNGKDFLDRLSKWKLNYLEILEGPGKGFLDVFNDKAAKYFVGGLRMHIGVFYFLIIGFLCFIVRKVGLL</sequence>
<dbReference type="Proteomes" id="UP000639772">
    <property type="component" value="Chromosome 7"/>
</dbReference>
<accession>A0A835UVB5</accession>
<gene>
    <name evidence="2" type="ORF">HPP92_014969</name>
</gene>
<evidence type="ECO:0000313" key="2">
    <source>
        <dbReference type="EMBL" id="KAG0475283.1"/>
    </source>
</evidence>
<feature type="transmembrane region" description="Helical" evidence="1">
    <location>
        <begin position="197"/>
        <end position="216"/>
    </location>
</feature>
<dbReference type="AlphaFoldDB" id="A0A835UVB5"/>
<reference evidence="2 3" key="1">
    <citation type="journal article" date="2020" name="Nat. Food">
        <title>A phased Vanilla planifolia genome enables genetic improvement of flavour and production.</title>
        <authorList>
            <person name="Hasing T."/>
            <person name="Tang H."/>
            <person name="Brym M."/>
            <person name="Khazi F."/>
            <person name="Huang T."/>
            <person name="Chambers A.H."/>
        </authorList>
    </citation>
    <scope>NUCLEOTIDE SEQUENCE [LARGE SCALE GENOMIC DNA]</scope>
    <source>
        <tissue evidence="2">Leaf</tissue>
    </source>
</reference>
<protein>
    <submittedName>
        <fullName evidence="2">Uncharacterized protein</fullName>
    </submittedName>
</protein>
<keyword evidence="1" id="KW-0472">Membrane</keyword>
<name>A0A835UVB5_VANPL</name>
<organism evidence="2 3">
    <name type="scientific">Vanilla planifolia</name>
    <name type="common">Vanilla</name>
    <dbReference type="NCBI Taxonomy" id="51239"/>
    <lineage>
        <taxon>Eukaryota</taxon>
        <taxon>Viridiplantae</taxon>
        <taxon>Streptophyta</taxon>
        <taxon>Embryophyta</taxon>
        <taxon>Tracheophyta</taxon>
        <taxon>Spermatophyta</taxon>
        <taxon>Magnoliopsida</taxon>
        <taxon>Liliopsida</taxon>
        <taxon>Asparagales</taxon>
        <taxon>Orchidaceae</taxon>
        <taxon>Vanilloideae</taxon>
        <taxon>Vanilleae</taxon>
        <taxon>Vanilla</taxon>
    </lineage>
</organism>
<dbReference type="EMBL" id="JADCNM010000007">
    <property type="protein sequence ID" value="KAG0475283.1"/>
    <property type="molecule type" value="Genomic_DNA"/>
</dbReference>
<proteinExistence type="predicted"/>
<evidence type="ECO:0000313" key="3">
    <source>
        <dbReference type="Proteomes" id="UP000639772"/>
    </source>
</evidence>
<keyword evidence="1" id="KW-1133">Transmembrane helix</keyword>